<evidence type="ECO:0000313" key="4">
    <source>
        <dbReference type="Proteomes" id="UP000278907"/>
    </source>
</evidence>
<dbReference type="Pfam" id="PF02663">
    <property type="entry name" value="FmdE"/>
    <property type="match status" value="1"/>
</dbReference>
<reference evidence="3 4" key="1">
    <citation type="submission" date="2018-09" db="EMBL/GenBank/DDBJ databases">
        <authorList>
            <person name="Livingstone P.G."/>
            <person name="Whitworth D.E."/>
        </authorList>
    </citation>
    <scope>NUCLEOTIDE SEQUENCE [LARGE SCALE GENOMIC DNA]</scope>
    <source>
        <strain evidence="3 4">CA031B</strain>
    </source>
</reference>
<proteinExistence type="predicted"/>
<dbReference type="Gene3D" id="3.30.1330.130">
    <property type="match status" value="1"/>
</dbReference>
<evidence type="ECO:0000256" key="1">
    <source>
        <dbReference type="SAM" id="SignalP"/>
    </source>
</evidence>
<name>A0ABX9QM16_9BACT</name>
<dbReference type="Proteomes" id="UP000278907">
    <property type="component" value="Unassembled WGS sequence"/>
</dbReference>
<feature type="chain" id="PRO_5045187824" description="Formylmethanofuran dehydrogenase subunit E domain-containing protein" evidence="1">
    <location>
        <begin position="26"/>
        <end position="171"/>
    </location>
</feature>
<organism evidence="3 4">
    <name type="scientific">Corallococcus praedator</name>
    <dbReference type="NCBI Taxonomy" id="2316724"/>
    <lineage>
        <taxon>Bacteria</taxon>
        <taxon>Pseudomonadati</taxon>
        <taxon>Myxococcota</taxon>
        <taxon>Myxococcia</taxon>
        <taxon>Myxococcales</taxon>
        <taxon>Cystobacterineae</taxon>
        <taxon>Myxococcaceae</taxon>
        <taxon>Corallococcus</taxon>
    </lineage>
</organism>
<evidence type="ECO:0000313" key="3">
    <source>
        <dbReference type="EMBL" id="RKI10550.1"/>
    </source>
</evidence>
<dbReference type="InterPro" id="IPR003814">
    <property type="entry name" value="FmdEsu_dom"/>
</dbReference>
<dbReference type="EMBL" id="RAWI01000073">
    <property type="protein sequence ID" value="RKI10550.1"/>
    <property type="molecule type" value="Genomic_DNA"/>
</dbReference>
<dbReference type="RefSeq" id="WP_120583444.1">
    <property type="nucleotide sequence ID" value="NZ_RAWI01000073.1"/>
</dbReference>
<feature type="domain" description="Formylmethanofuran dehydrogenase subunit E" evidence="2">
    <location>
        <begin position="41"/>
        <end position="164"/>
    </location>
</feature>
<dbReference type="PROSITE" id="PS51257">
    <property type="entry name" value="PROKAR_LIPOPROTEIN"/>
    <property type="match status" value="1"/>
</dbReference>
<evidence type="ECO:0000259" key="2">
    <source>
        <dbReference type="Pfam" id="PF02663"/>
    </source>
</evidence>
<dbReference type="SUPFAM" id="SSF143555">
    <property type="entry name" value="FwdE-like"/>
    <property type="match status" value="1"/>
</dbReference>
<keyword evidence="4" id="KW-1185">Reference proteome</keyword>
<feature type="signal peptide" evidence="1">
    <location>
        <begin position="1"/>
        <end position="25"/>
    </location>
</feature>
<protein>
    <recommendedName>
        <fullName evidence="2">Formylmethanofuran dehydrogenase subunit E domain-containing protein</fullName>
    </recommendedName>
</protein>
<comment type="caution">
    <text evidence="3">The sequence shown here is derived from an EMBL/GenBank/DDBJ whole genome shotgun (WGS) entry which is preliminary data.</text>
</comment>
<keyword evidence="1" id="KW-0732">Signal</keyword>
<accession>A0ABX9QM16</accession>
<gene>
    <name evidence="3" type="ORF">D7Y13_12560</name>
</gene>
<sequence>MSVRRHPLLFATLCFTLGCAGSRPAAPPPAEPGALERVALVHGGAGPWAVAGYRMGDFALQQLGLPRGSFKLEVVHHSPALVQYTCVADGAAAATGASLGKLNLSLVTTPTPEAVATTFRNRATGQSLTLRPSASFVQRFKDVPREKLGEAGREVLALPDADVFETVVPEP</sequence>